<gene>
    <name evidence="2" type="ORF">TrST_g10452</name>
</gene>
<protein>
    <submittedName>
        <fullName evidence="2">Uncharacterized protein</fullName>
    </submittedName>
</protein>
<dbReference type="EMBL" id="BRXY01000288">
    <property type="protein sequence ID" value="GMH83977.1"/>
    <property type="molecule type" value="Genomic_DNA"/>
</dbReference>
<feature type="compositionally biased region" description="Low complexity" evidence="1">
    <location>
        <begin position="1"/>
        <end position="17"/>
    </location>
</feature>
<feature type="region of interest" description="Disordered" evidence="1">
    <location>
        <begin position="1"/>
        <end position="22"/>
    </location>
</feature>
<evidence type="ECO:0000313" key="3">
    <source>
        <dbReference type="Proteomes" id="UP001165085"/>
    </source>
</evidence>
<evidence type="ECO:0000313" key="2">
    <source>
        <dbReference type="EMBL" id="GMH83977.1"/>
    </source>
</evidence>
<dbReference type="AlphaFoldDB" id="A0A9W7BA67"/>
<organism evidence="2 3">
    <name type="scientific">Triparma strigata</name>
    <dbReference type="NCBI Taxonomy" id="1606541"/>
    <lineage>
        <taxon>Eukaryota</taxon>
        <taxon>Sar</taxon>
        <taxon>Stramenopiles</taxon>
        <taxon>Ochrophyta</taxon>
        <taxon>Bolidophyceae</taxon>
        <taxon>Parmales</taxon>
        <taxon>Triparmaceae</taxon>
        <taxon>Triparma</taxon>
    </lineage>
</organism>
<dbReference type="Proteomes" id="UP001165085">
    <property type="component" value="Unassembled WGS sequence"/>
</dbReference>
<sequence>MGTRTSCSRLSLRTRGGASPSTSKTIVHWSFVEKSKEYNLLLRLQVEERQDDGEIRIAVGLLALTTSMLVRERLTKA</sequence>
<proteinExistence type="predicted"/>
<reference evidence="3" key="1">
    <citation type="journal article" date="2023" name="Commun. Biol.">
        <title>Genome analysis of Parmales, the sister group of diatoms, reveals the evolutionary specialization of diatoms from phago-mixotrophs to photoautotrophs.</title>
        <authorList>
            <person name="Ban H."/>
            <person name="Sato S."/>
            <person name="Yoshikawa S."/>
            <person name="Yamada K."/>
            <person name="Nakamura Y."/>
            <person name="Ichinomiya M."/>
            <person name="Sato N."/>
            <person name="Blanc-Mathieu R."/>
            <person name="Endo H."/>
            <person name="Kuwata A."/>
            <person name="Ogata H."/>
        </authorList>
    </citation>
    <scope>NUCLEOTIDE SEQUENCE [LARGE SCALE GENOMIC DNA]</scope>
    <source>
        <strain evidence="3">NIES 3701</strain>
    </source>
</reference>
<evidence type="ECO:0000256" key="1">
    <source>
        <dbReference type="SAM" id="MobiDB-lite"/>
    </source>
</evidence>
<name>A0A9W7BA67_9STRA</name>
<comment type="caution">
    <text evidence="2">The sequence shown here is derived from an EMBL/GenBank/DDBJ whole genome shotgun (WGS) entry which is preliminary data.</text>
</comment>
<accession>A0A9W7BA67</accession>
<keyword evidence="3" id="KW-1185">Reference proteome</keyword>